<feature type="domain" description="DUF6875" evidence="1">
    <location>
        <begin position="36"/>
        <end position="204"/>
    </location>
</feature>
<dbReference type="Pfam" id="PF21780">
    <property type="entry name" value="DUF6875"/>
    <property type="match status" value="1"/>
</dbReference>
<dbReference type="RefSeq" id="WP_092508347.1">
    <property type="nucleotide sequence ID" value="NZ_CAWNQB010000045.1"/>
</dbReference>
<evidence type="ECO:0000313" key="2">
    <source>
        <dbReference type="EMBL" id="PHM44533.1"/>
    </source>
</evidence>
<evidence type="ECO:0000313" key="4">
    <source>
        <dbReference type="Proteomes" id="UP000198919"/>
    </source>
</evidence>
<dbReference type="EMBL" id="NITY01000005">
    <property type="protein sequence ID" value="PHM44533.1"/>
    <property type="molecule type" value="Genomic_DNA"/>
</dbReference>
<keyword evidence="5" id="KW-1185">Reference proteome</keyword>
<dbReference type="Proteomes" id="UP000224607">
    <property type="component" value="Unassembled WGS sequence"/>
</dbReference>
<dbReference type="OrthoDB" id="8420726at2"/>
<dbReference type="Proteomes" id="UP000198919">
    <property type="component" value="Unassembled WGS sequence"/>
</dbReference>
<dbReference type="InterPro" id="IPR049240">
    <property type="entry name" value="DUF6875"/>
</dbReference>
<evidence type="ECO:0000313" key="3">
    <source>
        <dbReference type="EMBL" id="SFI79072.1"/>
    </source>
</evidence>
<gene>
    <name evidence="3" type="ORF">SAMN05421680_103276</name>
    <name evidence="2" type="ORF">Xmau_01690</name>
</gene>
<organism evidence="3 4">
    <name type="scientific">Xenorhabdus mauleonii</name>
    <dbReference type="NCBI Taxonomy" id="351675"/>
    <lineage>
        <taxon>Bacteria</taxon>
        <taxon>Pseudomonadati</taxon>
        <taxon>Pseudomonadota</taxon>
        <taxon>Gammaproteobacteria</taxon>
        <taxon>Enterobacterales</taxon>
        <taxon>Morganellaceae</taxon>
        <taxon>Xenorhabdus</taxon>
    </lineage>
</organism>
<accession>A0A1I3L2Y5</accession>
<sequence>MKTNLFPSAEQSYSAPKLIPISDVLSSEETTSSALKTIAQWSIDYLCHPHPELGRAGVVCPYTPISIKKKTFWLTEIKTEGRKEEDIKQDIISLAYLFHKQEPQEGEDAQFKTIVSVWSDISVKALARFHQEMKPVFLHEGLMFGEFFSSCKKRGLWNANFYPLRSPIPLLAIREILEADIVFLSESMEFVEEYINKYGERGVNSIKHILNSERKSSLDNERITVLEKYLMYQ</sequence>
<dbReference type="STRING" id="351675.SAMN05421680_103276"/>
<dbReference type="EMBL" id="FORG01000003">
    <property type="protein sequence ID" value="SFI79072.1"/>
    <property type="molecule type" value="Genomic_DNA"/>
</dbReference>
<protein>
    <recommendedName>
        <fullName evidence="1">DUF6875 domain-containing protein</fullName>
    </recommendedName>
</protein>
<evidence type="ECO:0000313" key="5">
    <source>
        <dbReference type="Proteomes" id="UP000224607"/>
    </source>
</evidence>
<evidence type="ECO:0000259" key="1">
    <source>
        <dbReference type="Pfam" id="PF21780"/>
    </source>
</evidence>
<reference evidence="3" key="1">
    <citation type="submission" date="2016-10" db="EMBL/GenBank/DDBJ databases">
        <authorList>
            <person name="de Groot N.N."/>
        </authorList>
    </citation>
    <scope>NUCLEOTIDE SEQUENCE [LARGE SCALE GENOMIC DNA]</scope>
    <source>
        <strain evidence="3">DSM 17908</strain>
    </source>
</reference>
<proteinExistence type="predicted"/>
<reference evidence="2 5" key="3">
    <citation type="journal article" date="2017" name="Nat. Microbiol.">
        <title>Natural product diversity associated with the nematode symbionts Photorhabdus and Xenorhabdus.</title>
        <authorList>
            <person name="Tobias N.J."/>
            <person name="Wolff H."/>
            <person name="Djahanschiri B."/>
            <person name="Grundmann F."/>
            <person name="Kronenwerth M."/>
            <person name="Shi Y.M."/>
            <person name="Simonyi S."/>
            <person name="Grun P."/>
            <person name="Shapiro-Ilan D."/>
            <person name="Pidot S.J."/>
            <person name="Stinear T.P."/>
            <person name="Ebersberger I."/>
            <person name="Bode H.B."/>
        </authorList>
    </citation>
    <scope>NUCLEOTIDE SEQUENCE [LARGE SCALE GENOMIC DNA]</scope>
    <source>
        <strain evidence="2 5">DSM 17908</strain>
    </source>
</reference>
<reference evidence="4" key="2">
    <citation type="submission" date="2016-10" db="EMBL/GenBank/DDBJ databases">
        <authorList>
            <person name="Varghese N."/>
            <person name="Submissions S."/>
        </authorList>
    </citation>
    <scope>NUCLEOTIDE SEQUENCE [LARGE SCALE GENOMIC DNA]</scope>
    <source>
        <strain evidence="4">DSM 17908</strain>
    </source>
</reference>
<dbReference type="AlphaFoldDB" id="A0A1I3L2Y5"/>
<name>A0A1I3L2Y5_9GAMM</name>